<dbReference type="OrthoDB" id="167809at2759"/>
<dbReference type="PANTHER" id="PTHR43540:SF1">
    <property type="entry name" value="ISOCHORISMATASE HYDROLASE"/>
    <property type="match status" value="1"/>
</dbReference>
<feature type="domain" description="Isochorismatase-like" evidence="4">
    <location>
        <begin position="28"/>
        <end position="222"/>
    </location>
</feature>
<dbReference type="Gene3D" id="3.40.50.850">
    <property type="entry name" value="Isochorismatase-like"/>
    <property type="match status" value="1"/>
</dbReference>
<keyword evidence="6" id="KW-1185">Reference proteome</keyword>
<evidence type="ECO:0000256" key="2">
    <source>
        <dbReference type="ARBA" id="ARBA00022801"/>
    </source>
</evidence>
<protein>
    <submittedName>
        <fullName evidence="5">Isochorismatase hydrolase</fullName>
    </submittedName>
</protein>
<name>A0A166AKN0_9AGAM</name>
<gene>
    <name evidence="5" type="ORF">FIBSPDRAFT_898829</name>
</gene>
<proteinExistence type="inferred from homology"/>
<organism evidence="5 6">
    <name type="scientific">Athelia psychrophila</name>
    <dbReference type="NCBI Taxonomy" id="1759441"/>
    <lineage>
        <taxon>Eukaryota</taxon>
        <taxon>Fungi</taxon>
        <taxon>Dikarya</taxon>
        <taxon>Basidiomycota</taxon>
        <taxon>Agaricomycotina</taxon>
        <taxon>Agaricomycetes</taxon>
        <taxon>Agaricomycetidae</taxon>
        <taxon>Atheliales</taxon>
        <taxon>Atheliaceae</taxon>
        <taxon>Athelia</taxon>
    </lineage>
</organism>
<dbReference type="InterPro" id="IPR000868">
    <property type="entry name" value="Isochorismatase-like_dom"/>
</dbReference>
<reference evidence="5 6" key="1">
    <citation type="journal article" date="2016" name="Mol. Biol. Evol.">
        <title>Comparative Genomics of Early-Diverging Mushroom-Forming Fungi Provides Insights into the Origins of Lignocellulose Decay Capabilities.</title>
        <authorList>
            <person name="Nagy L.G."/>
            <person name="Riley R."/>
            <person name="Tritt A."/>
            <person name="Adam C."/>
            <person name="Daum C."/>
            <person name="Floudas D."/>
            <person name="Sun H."/>
            <person name="Yadav J.S."/>
            <person name="Pangilinan J."/>
            <person name="Larsson K.H."/>
            <person name="Matsuura K."/>
            <person name="Barry K."/>
            <person name="Labutti K."/>
            <person name="Kuo R."/>
            <person name="Ohm R.A."/>
            <person name="Bhattacharya S.S."/>
            <person name="Shirouzu T."/>
            <person name="Yoshinaga Y."/>
            <person name="Martin F.M."/>
            <person name="Grigoriev I.V."/>
            <person name="Hibbett D.S."/>
        </authorList>
    </citation>
    <scope>NUCLEOTIDE SEQUENCE [LARGE SCALE GENOMIC DNA]</scope>
    <source>
        <strain evidence="5 6">CBS 109695</strain>
    </source>
</reference>
<dbReference type="InterPro" id="IPR050272">
    <property type="entry name" value="Isochorismatase-like_hydrls"/>
</dbReference>
<dbReference type="AlphaFoldDB" id="A0A166AKN0"/>
<evidence type="ECO:0000256" key="3">
    <source>
        <dbReference type="SAM" id="MobiDB-lite"/>
    </source>
</evidence>
<feature type="region of interest" description="Disordered" evidence="3">
    <location>
        <begin position="1"/>
        <end position="25"/>
    </location>
</feature>
<dbReference type="SUPFAM" id="SSF52499">
    <property type="entry name" value="Isochorismatase-like hydrolases"/>
    <property type="match status" value="1"/>
</dbReference>
<dbReference type="GO" id="GO:0016787">
    <property type="term" value="F:hydrolase activity"/>
    <property type="evidence" value="ECO:0007669"/>
    <property type="project" value="UniProtKB-KW"/>
</dbReference>
<dbReference type="Proteomes" id="UP000076532">
    <property type="component" value="Unassembled WGS sequence"/>
</dbReference>
<comment type="similarity">
    <text evidence="1">Belongs to the isochorismatase family.</text>
</comment>
<dbReference type="InterPro" id="IPR036380">
    <property type="entry name" value="Isochorismatase-like_sf"/>
</dbReference>
<sequence>MTTILKADATCTTSPPTPQDAAPPTSHTALLLIDNQLGFQHPTHWGPARSNPRFEANTAALLAAFRAPGSAGAPPPLIIHVYHASSDDWPDSPLHPAHPSGGIAFLPFAAPLAHEPVLSKSVNSSFIGTRLEALLRERQIRRLFIQGLSTDHCVSTTTRMAGNLHVCDHVDAEGERVKGEVILVADATAAWEKPGGRWDAETVHAVHVESLREFATVLTTEQVIELVKE</sequence>
<evidence type="ECO:0000256" key="1">
    <source>
        <dbReference type="ARBA" id="ARBA00006336"/>
    </source>
</evidence>
<dbReference type="PANTHER" id="PTHR43540">
    <property type="entry name" value="PEROXYUREIDOACRYLATE/UREIDOACRYLATE AMIDOHYDROLASE-RELATED"/>
    <property type="match status" value="1"/>
</dbReference>
<dbReference type="EMBL" id="KV417659">
    <property type="protein sequence ID" value="KZP11708.1"/>
    <property type="molecule type" value="Genomic_DNA"/>
</dbReference>
<evidence type="ECO:0000259" key="4">
    <source>
        <dbReference type="Pfam" id="PF00857"/>
    </source>
</evidence>
<evidence type="ECO:0000313" key="5">
    <source>
        <dbReference type="EMBL" id="KZP11708.1"/>
    </source>
</evidence>
<accession>A0A166AKN0</accession>
<keyword evidence="2 5" id="KW-0378">Hydrolase</keyword>
<dbReference type="Pfam" id="PF00857">
    <property type="entry name" value="Isochorismatase"/>
    <property type="match status" value="1"/>
</dbReference>
<evidence type="ECO:0000313" key="6">
    <source>
        <dbReference type="Proteomes" id="UP000076532"/>
    </source>
</evidence>